<evidence type="ECO:0000313" key="1">
    <source>
        <dbReference type="EMBL" id="TWU29916.1"/>
    </source>
</evidence>
<dbReference type="Proteomes" id="UP000318437">
    <property type="component" value="Unassembled WGS sequence"/>
</dbReference>
<dbReference type="PANTHER" id="PTHR36456">
    <property type="entry name" value="UPF0232 PROTEIN SCO3875"/>
    <property type="match status" value="1"/>
</dbReference>
<proteinExistence type="predicted"/>
<comment type="caution">
    <text evidence="1">The sequence shown here is derived from an EMBL/GenBank/DDBJ whole genome shotgun (WGS) entry which is preliminary data.</text>
</comment>
<dbReference type="Pfam" id="PF05258">
    <property type="entry name" value="DciA"/>
    <property type="match status" value="1"/>
</dbReference>
<dbReference type="EMBL" id="SJPS01000001">
    <property type="protein sequence ID" value="TWU29916.1"/>
    <property type="molecule type" value="Genomic_DNA"/>
</dbReference>
<reference evidence="1 2" key="1">
    <citation type="submission" date="2019-02" db="EMBL/GenBank/DDBJ databases">
        <title>Deep-cultivation of Planctomycetes and their phenomic and genomic characterization uncovers novel biology.</title>
        <authorList>
            <person name="Wiegand S."/>
            <person name="Jogler M."/>
            <person name="Boedeker C."/>
            <person name="Pinto D."/>
            <person name="Vollmers J."/>
            <person name="Rivas-Marin E."/>
            <person name="Kohn T."/>
            <person name="Peeters S.H."/>
            <person name="Heuer A."/>
            <person name="Rast P."/>
            <person name="Oberbeckmann S."/>
            <person name="Bunk B."/>
            <person name="Jeske O."/>
            <person name="Meyerdierks A."/>
            <person name="Storesund J.E."/>
            <person name="Kallscheuer N."/>
            <person name="Luecker S."/>
            <person name="Lage O.M."/>
            <person name="Pohl T."/>
            <person name="Merkel B.J."/>
            <person name="Hornburger P."/>
            <person name="Mueller R.-W."/>
            <person name="Bruemmer F."/>
            <person name="Labrenz M."/>
            <person name="Spormann A.M."/>
            <person name="Op Den Camp H."/>
            <person name="Overmann J."/>
            <person name="Amann R."/>
            <person name="Jetten M.S.M."/>
            <person name="Mascher T."/>
            <person name="Medema M.H."/>
            <person name="Devos D.P."/>
            <person name="Kaster A.-K."/>
            <person name="Ovreas L."/>
            <person name="Rohde M."/>
            <person name="Galperin M.Y."/>
            <person name="Jogler C."/>
        </authorList>
    </citation>
    <scope>NUCLEOTIDE SEQUENCE [LARGE SCALE GENOMIC DNA]</scope>
    <source>
        <strain evidence="1 2">Pla144</strain>
    </source>
</reference>
<dbReference type="RefSeq" id="WP_146447871.1">
    <property type="nucleotide sequence ID" value="NZ_SJPS01000001.1"/>
</dbReference>
<dbReference type="PANTHER" id="PTHR36456:SF1">
    <property type="entry name" value="UPF0232 PROTEIN SCO3875"/>
    <property type="match status" value="1"/>
</dbReference>
<dbReference type="OrthoDB" id="290228at2"/>
<organism evidence="1 2">
    <name type="scientific">Bythopirellula polymerisocia</name>
    <dbReference type="NCBI Taxonomy" id="2528003"/>
    <lineage>
        <taxon>Bacteria</taxon>
        <taxon>Pseudomonadati</taxon>
        <taxon>Planctomycetota</taxon>
        <taxon>Planctomycetia</taxon>
        <taxon>Pirellulales</taxon>
        <taxon>Lacipirellulaceae</taxon>
        <taxon>Bythopirellula</taxon>
    </lineage>
</organism>
<gene>
    <name evidence="1" type="ORF">Pla144_06970</name>
</gene>
<dbReference type="InterPro" id="IPR007922">
    <property type="entry name" value="DciA-like"/>
</dbReference>
<name>A0A5C6D3U3_9BACT</name>
<sequence length="142" mass="15992">MTIKAEEISAQQDAWKDFETHRVAEQKRLSFQRPRKVGNVLAQLVSLRGYAQIRISAEQEVAWQAVVGPELSSITQFSKLRGGTMNVTVANSLLMQELIFRKEELLTRLQAELPAAGIRHLRFKVGKIISPQSETKKMDGST</sequence>
<dbReference type="AlphaFoldDB" id="A0A5C6D3U3"/>
<keyword evidence="2" id="KW-1185">Reference proteome</keyword>
<evidence type="ECO:0000313" key="2">
    <source>
        <dbReference type="Proteomes" id="UP000318437"/>
    </source>
</evidence>
<protein>
    <recommendedName>
        <fullName evidence="3">DUF721 domain-containing protein</fullName>
    </recommendedName>
</protein>
<accession>A0A5C6D3U3</accession>
<evidence type="ECO:0008006" key="3">
    <source>
        <dbReference type="Google" id="ProtNLM"/>
    </source>
</evidence>